<dbReference type="PROSITE" id="PS50089">
    <property type="entry name" value="ZF_RING_2"/>
    <property type="match status" value="1"/>
</dbReference>
<comment type="similarity">
    <text evidence="3 9">Belongs to the Deltex family.</text>
</comment>
<dbReference type="GO" id="GO:0016567">
    <property type="term" value="P:protein ubiquitination"/>
    <property type="evidence" value="ECO:0007669"/>
    <property type="project" value="UniProtKB-UniRule"/>
</dbReference>
<proteinExistence type="inferred from homology"/>
<dbReference type="EC" id="2.3.2.27" evidence="9"/>
<feature type="domain" description="RING-type" evidence="11">
    <location>
        <begin position="250"/>
        <end position="289"/>
    </location>
</feature>
<organism evidence="12 13">
    <name type="scientific">Dicentrarchus labrax</name>
    <name type="common">European seabass</name>
    <name type="synonym">Morone labrax</name>
    <dbReference type="NCBI Taxonomy" id="13489"/>
    <lineage>
        <taxon>Eukaryota</taxon>
        <taxon>Metazoa</taxon>
        <taxon>Chordata</taxon>
        <taxon>Craniata</taxon>
        <taxon>Vertebrata</taxon>
        <taxon>Euteleostomi</taxon>
        <taxon>Actinopterygii</taxon>
        <taxon>Neopterygii</taxon>
        <taxon>Teleostei</taxon>
        <taxon>Neoteleostei</taxon>
        <taxon>Acanthomorphata</taxon>
        <taxon>Eupercaria</taxon>
        <taxon>Moronidae</taxon>
        <taxon>Dicentrarchus</taxon>
    </lineage>
</organism>
<dbReference type="InterPro" id="IPR039396">
    <property type="entry name" value="Deltex_C"/>
</dbReference>
<gene>
    <name evidence="12" type="primary">si:dkey-3h3.3</name>
</gene>
<evidence type="ECO:0000256" key="2">
    <source>
        <dbReference type="ARBA" id="ARBA00004906"/>
    </source>
</evidence>
<dbReference type="SUPFAM" id="SSF57850">
    <property type="entry name" value="RING/U-box"/>
    <property type="match status" value="1"/>
</dbReference>
<dbReference type="GO" id="GO:0007219">
    <property type="term" value="P:Notch signaling pathway"/>
    <property type="evidence" value="ECO:0007669"/>
    <property type="project" value="InterPro"/>
</dbReference>
<dbReference type="InterPro" id="IPR039399">
    <property type="entry name" value="Deltex_C_sf"/>
</dbReference>
<dbReference type="GO" id="GO:0008270">
    <property type="term" value="F:zinc ion binding"/>
    <property type="evidence" value="ECO:0007669"/>
    <property type="project" value="UniProtKB-KW"/>
</dbReference>
<evidence type="ECO:0000256" key="8">
    <source>
        <dbReference type="PROSITE-ProRule" id="PRU00175"/>
    </source>
</evidence>
<evidence type="ECO:0000256" key="7">
    <source>
        <dbReference type="ARBA" id="ARBA00022833"/>
    </source>
</evidence>
<dbReference type="UniPathway" id="UPA00143"/>
<evidence type="ECO:0000256" key="10">
    <source>
        <dbReference type="SAM" id="MobiDB-lite"/>
    </source>
</evidence>
<evidence type="ECO:0000256" key="4">
    <source>
        <dbReference type="ARBA" id="ARBA00022679"/>
    </source>
</evidence>
<name>A0A8C4IF96_DICLA</name>
<feature type="compositionally biased region" description="Low complexity" evidence="10">
    <location>
        <begin position="217"/>
        <end position="240"/>
    </location>
</feature>
<dbReference type="GO" id="GO:0061630">
    <property type="term" value="F:ubiquitin protein ligase activity"/>
    <property type="evidence" value="ECO:0007669"/>
    <property type="project" value="UniProtKB-UniRule"/>
</dbReference>
<dbReference type="GO" id="GO:0005737">
    <property type="term" value="C:cytoplasm"/>
    <property type="evidence" value="ECO:0007669"/>
    <property type="project" value="UniProtKB-SubCell"/>
</dbReference>
<dbReference type="Gene3D" id="3.30.390.130">
    <property type="match status" value="1"/>
</dbReference>
<accession>A0A8C4IF96</accession>
<sequence length="431" mass="48110">MEFITDVTITIDEAVFENPGSLLRILKSYSPEKKGSSYKVSGTYKDVERLSTELSAARDSSPAAHGRICQQDEQASTRVSYVDVSGVVMAYIEQKCEQELNRIKGNSFVIETQPDLRTVHNKPNSTVRVTFRPRKGTIPVHADFVRQRFITFYQRTASDLQVTSVSVSAHDHKDLRKRFPHLLFKPSHHNKNKVTVTGSFVHIAKLNELFLQNSQISSKSPVSKSPAGTQSSRASGPSPARSKEPEDEPCPICMEPIVATEKKTLNCKHSFCRDCLKTAFNYKPVCPTCGQLYGVLKGTQPDGGKMEVTRNASSLPGYEKYGTIIISYYIPSGTQTEEHPNPGHPYEGASRTAYLPDSSEGNKVLKLLRRAFDQRLIFTVGRSTTSGRSNMVTWNDIHHKTSVYGGPTHYGYPDPDYLSRVRDELKVKGIE</sequence>
<keyword evidence="5 9" id="KW-0479">Metal-binding</keyword>
<dbReference type="OrthoDB" id="527344at2759"/>
<evidence type="ECO:0000256" key="9">
    <source>
        <dbReference type="RuleBase" id="RU367105"/>
    </source>
</evidence>
<evidence type="ECO:0000256" key="6">
    <source>
        <dbReference type="ARBA" id="ARBA00022771"/>
    </source>
</evidence>
<dbReference type="PANTHER" id="PTHR12622">
    <property type="entry name" value="DELTEX-RELATED"/>
    <property type="match status" value="1"/>
</dbReference>
<evidence type="ECO:0000259" key="11">
    <source>
        <dbReference type="PROSITE" id="PS50089"/>
    </source>
</evidence>
<dbReference type="RefSeq" id="XP_051278308.1">
    <property type="nucleotide sequence ID" value="XM_051422348.1"/>
</dbReference>
<dbReference type="GeneTree" id="ENSGT00940000154578"/>
<dbReference type="GeneID" id="127375924"/>
<comment type="subcellular location">
    <subcellularLocation>
        <location evidence="9">Cytoplasm</location>
    </subcellularLocation>
</comment>
<keyword evidence="13" id="KW-1185">Reference proteome</keyword>
<comment type="catalytic activity">
    <reaction evidence="1 9">
        <text>S-ubiquitinyl-[E2 ubiquitin-conjugating enzyme]-L-cysteine + [acceptor protein]-L-lysine = [E2 ubiquitin-conjugating enzyme]-L-cysteine + N(6)-ubiquitinyl-[acceptor protein]-L-lysine.</text>
        <dbReference type="EC" id="2.3.2.27"/>
    </reaction>
</comment>
<dbReference type="InterPro" id="IPR017907">
    <property type="entry name" value="Znf_RING_CS"/>
</dbReference>
<keyword evidence="4 9" id="KW-0808">Transferase</keyword>
<reference evidence="12" key="2">
    <citation type="submission" date="2025-09" db="UniProtKB">
        <authorList>
            <consortium name="Ensembl"/>
        </authorList>
    </citation>
    <scope>IDENTIFICATION</scope>
</reference>
<keyword evidence="6 8" id="KW-0863">Zinc-finger</keyword>
<dbReference type="OMA" id="GIQKKEH"/>
<dbReference type="InterPro" id="IPR001841">
    <property type="entry name" value="Znf_RING"/>
</dbReference>
<evidence type="ECO:0000256" key="1">
    <source>
        <dbReference type="ARBA" id="ARBA00000900"/>
    </source>
</evidence>
<dbReference type="SMART" id="SM00184">
    <property type="entry name" value="RING"/>
    <property type="match status" value="1"/>
</dbReference>
<dbReference type="InterPro" id="IPR013083">
    <property type="entry name" value="Znf_RING/FYVE/PHD"/>
</dbReference>
<dbReference type="Pfam" id="PF18102">
    <property type="entry name" value="DTC"/>
    <property type="match status" value="1"/>
</dbReference>
<dbReference type="Gene3D" id="3.30.40.10">
    <property type="entry name" value="Zinc/RING finger domain, C3HC4 (zinc finger)"/>
    <property type="match status" value="1"/>
</dbReference>
<keyword evidence="7 9" id="KW-0862">Zinc</keyword>
<dbReference type="CDD" id="cd09633">
    <property type="entry name" value="Deltex_C"/>
    <property type="match status" value="1"/>
</dbReference>
<dbReference type="Ensembl" id="ENSDLAT00005058837.2">
    <property type="protein sequence ID" value="ENSDLAP00005055407.1"/>
    <property type="gene ID" value="ENSDLAG00005023652.2"/>
</dbReference>
<feature type="region of interest" description="Disordered" evidence="10">
    <location>
        <begin position="217"/>
        <end position="247"/>
    </location>
</feature>
<dbReference type="FunFam" id="3.30.390.130:FF:000001">
    <property type="entry name" value="Probable E3 ubiquitin-protein ligase DTX3"/>
    <property type="match status" value="1"/>
</dbReference>
<protein>
    <recommendedName>
        <fullName evidence="9">E3 ubiquitin-protein ligase</fullName>
        <ecNumber evidence="9">2.3.2.27</ecNumber>
    </recommendedName>
</protein>
<dbReference type="PROSITE" id="PS00518">
    <property type="entry name" value="ZF_RING_1"/>
    <property type="match status" value="1"/>
</dbReference>
<reference evidence="12" key="1">
    <citation type="submission" date="2025-08" db="UniProtKB">
        <authorList>
            <consortium name="Ensembl"/>
        </authorList>
    </citation>
    <scope>IDENTIFICATION</scope>
</reference>
<comment type="pathway">
    <text evidence="2 9">Protein modification; protein ubiquitination.</text>
</comment>
<evidence type="ECO:0000313" key="13">
    <source>
        <dbReference type="Proteomes" id="UP000694389"/>
    </source>
</evidence>
<evidence type="ECO:0000256" key="5">
    <source>
        <dbReference type="ARBA" id="ARBA00022723"/>
    </source>
</evidence>
<dbReference type="Pfam" id="PF13639">
    <property type="entry name" value="zf-RING_2"/>
    <property type="match status" value="1"/>
</dbReference>
<keyword evidence="9" id="KW-0963">Cytoplasm</keyword>
<evidence type="ECO:0000313" key="12">
    <source>
        <dbReference type="Ensembl" id="ENSDLAP00005055407.1"/>
    </source>
</evidence>
<dbReference type="Proteomes" id="UP000694389">
    <property type="component" value="Unassembled WGS sequence"/>
</dbReference>
<dbReference type="InterPro" id="IPR039398">
    <property type="entry name" value="Deltex_fam"/>
</dbReference>
<evidence type="ECO:0000256" key="3">
    <source>
        <dbReference type="ARBA" id="ARBA00009413"/>
    </source>
</evidence>
<dbReference type="AlphaFoldDB" id="A0A8C4IF96"/>